<protein>
    <submittedName>
        <fullName evidence="5">WecB/TagA/CpsF family glycosyltransferase</fullName>
    </submittedName>
</protein>
<evidence type="ECO:0000256" key="2">
    <source>
        <dbReference type="ARBA" id="ARBA00022679"/>
    </source>
</evidence>
<dbReference type="Gene3D" id="3.40.50.2000">
    <property type="entry name" value="Glycogen Phosphorylase B"/>
    <property type="match status" value="2"/>
</dbReference>
<keyword evidence="1" id="KW-0328">Glycosyltransferase</keyword>
<dbReference type="InterPro" id="IPR028098">
    <property type="entry name" value="Glyco_trans_4-like_N"/>
</dbReference>
<dbReference type="PANTHER" id="PTHR34136:SF1">
    <property type="entry name" value="UDP-N-ACETYL-D-MANNOSAMINURONIC ACID TRANSFERASE"/>
    <property type="match status" value="1"/>
</dbReference>
<dbReference type="AlphaFoldDB" id="A0A3R9Y7V7"/>
<dbReference type="EMBL" id="RWJF01000001">
    <property type="protein sequence ID" value="RST32018.1"/>
    <property type="molecule type" value="Genomic_DNA"/>
</dbReference>
<name>A0A3R9Y7V7_9SPHN</name>
<dbReference type="CDD" id="cd06533">
    <property type="entry name" value="Glyco_transf_WecG_TagA"/>
    <property type="match status" value="1"/>
</dbReference>
<dbReference type="Pfam" id="PF03808">
    <property type="entry name" value="Glyco_tran_WecG"/>
    <property type="match status" value="1"/>
</dbReference>
<dbReference type="Pfam" id="PF13439">
    <property type="entry name" value="Glyco_transf_4"/>
    <property type="match status" value="1"/>
</dbReference>
<evidence type="ECO:0000313" key="5">
    <source>
        <dbReference type="EMBL" id="RST32018.1"/>
    </source>
</evidence>
<dbReference type="Proteomes" id="UP000274661">
    <property type="component" value="Unassembled WGS sequence"/>
</dbReference>
<sequence>MRRQLPSPRESATAPNALSRNCALQNKSINVPKPFRFRSVLFRLGASSTTYLAAMTQEPALTIVHVVRQFHPGVGGLENFVEQLATRQVVRGHRVRVVTLDRIFDSGENGPLPPRGMLRGVEIVRVPFRGSRRYPLAPGVLPHVRDADVIHVHAVDFLSDYLAATAPIHRRPMVLTTHGGFFHTRFAQKLKRAWFHTITRASLCQYGAVTACSAEDEQTFRGITDERLKLIPNAVDVDKFAGAAKRGSRTFIYFGRLAPNKELERVVDWFAGYAGDRAEARLLIAGKPMGVDPDALRERARAAGIGERVELHPSPSDEELRALIGCSGLYVCASSYEGFGLAAVEGASAGLFPLLSDIPPFADTIDRLGYGLLVDFADPTSWAASHSALDSAYARFTADHDAAAVEAAVAPFAWPDVVDQFDDVYDRVIGRTRRRIGAVTVDVTDRHSAAAQILSAAARRQPLLVGFCNAHTANLAQRDPALRDALDGALVLNDGFGVDIASRALFRQPFKENLNGTDFTPFLLGETDQPLRLFLVGSKPGIAEEAAAVLEKGFRNVRVVGVQHGFFRDQDSADLVRRIRASGANLVLLGMGQPRQEIWGKRHVAEIGVPVLCIGALLDFCSGRIPRAPMSVRKLRLEWAYRLAHEPRRLFGRYVVGNLTFLARAMRQKVAGSRI</sequence>
<keyword evidence="6" id="KW-1185">Reference proteome</keyword>
<dbReference type="InterPro" id="IPR001296">
    <property type="entry name" value="Glyco_trans_1"/>
</dbReference>
<dbReference type="GO" id="GO:0016758">
    <property type="term" value="F:hexosyltransferase activity"/>
    <property type="evidence" value="ECO:0007669"/>
    <property type="project" value="TreeGrafter"/>
</dbReference>
<evidence type="ECO:0000313" key="6">
    <source>
        <dbReference type="Proteomes" id="UP000274661"/>
    </source>
</evidence>
<feature type="domain" description="Glycosyltransferase subfamily 4-like N-terminal" evidence="4">
    <location>
        <begin position="74"/>
        <end position="238"/>
    </location>
</feature>
<comment type="caution">
    <text evidence="5">The sequence shown here is derived from an EMBL/GenBank/DDBJ whole genome shotgun (WGS) entry which is preliminary data.</text>
</comment>
<dbReference type="NCBIfam" id="TIGR00696">
    <property type="entry name" value="wecG_tagA_cpsF"/>
    <property type="match status" value="1"/>
</dbReference>
<gene>
    <name evidence="5" type="ORF">HMF7854_15095</name>
</gene>
<keyword evidence="2 5" id="KW-0808">Transferase</keyword>
<evidence type="ECO:0000256" key="1">
    <source>
        <dbReference type="ARBA" id="ARBA00022676"/>
    </source>
</evidence>
<feature type="domain" description="Glycosyl transferase family 1" evidence="3">
    <location>
        <begin position="239"/>
        <end position="384"/>
    </location>
</feature>
<dbReference type="CDD" id="cd03801">
    <property type="entry name" value="GT4_PimA-like"/>
    <property type="match status" value="1"/>
</dbReference>
<reference evidence="5 6" key="1">
    <citation type="submission" date="2018-12" db="EMBL/GenBank/DDBJ databases">
        <title>Sphingomonas sp. HMF7854 Genome sequencing and assembly.</title>
        <authorList>
            <person name="Cha I."/>
            <person name="Kang H."/>
            <person name="Kim H."/>
            <person name="Kang J."/>
            <person name="Joh K."/>
        </authorList>
    </citation>
    <scope>NUCLEOTIDE SEQUENCE [LARGE SCALE GENOMIC DNA]</scope>
    <source>
        <strain evidence="5 6">HMF7854</strain>
    </source>
</reference>
<dbReference type="OrthoDB" id="9771846at2"/>
<evidence type="ECO:0000259" key="3">
    <source>
        <dbReference type="Pfam" id="PF00534"/>
    </source>
</evidence>
<dbReference type="Pfam" id="PF00534">
    <property type="entry name" value="Glycos_transf_1"/>
    <property type="match status" value="1"/>
</dbReference>
<dbReference type="InterPro" id="IPR004629">
    <property type="entry name" value="WecG_TagA_CpsF"/>
</dbReference>
<dbReference type="PANTHER" id="PTHR34136">
    <property type="match status" value="1"/>
</dbReference>
<evidence type="ECO:0000259" key="4">
    <source>
        <dbReference type="Pfam" id="PF13439"/>
    </source>
</evidence>
<proteinExistence type="predicted"/>
<accession>A0A3R9Y7V7</accession>
<dbReference type="SUPFAM" id="SSF53756">
    <property type="entry name" value="UDP-Glycosyltransferase/glycogen phosphorylase"/>
    <property type="match status" value="1"/>
</dbReference>
<organism evidence="5 6">
    <name type="scientific">Sphingomonas ginkgonis</name>
    <dbReference type="NCBI Taxonomy" id="2315330"/>
    <lineage>
        <taxon>Bacteria</taxon>
        <taxon>Pseudomonadati</taxon>
        <taxon>Pseudomonadota</taxon>
        <taxon>Alphaproteobacteria</taxon>
        <taxon>Sphingomonadales</taxon>
        <taxon>Sphingomonadaceae</taxon>
        <taxon>Sphingomonas</taxon>
    </lineage>
</organism>